<reference evidence="2" key="2">
    <citation type="submission" date="2020-05" db="UniProtKB">
        <authorList>
            <consortium name="EnsemblMetazoa"/>
        </authorList>
    </citation>
    <scope>IDENTIFICATION</scope>
</reference>
<gene>
    <name evidence="1" type="ORF">ZHAS_00013231</name>
</gene>
<dbReference type="EMBL" id="ATLV01020425">
    <property type="status" value="NOT_ANNOTATED_CDS"/>
    <property type="molecule type" value="Genomic_DNA"/>
</dbReference>
<name>A0A084W4Z4_ANOSI</name>
<proteinExistence type="predicted"/>
<keyword evidence="3" id="KW-1185">Reference proteome</keyword>
<reference evidence="1 3" key="1">
    <citation type="journal article" date="2014" name="BMC Genomics">
        <title>Genome sequence of Anopheles sinensis provides insight into genetics basis of mosquito competence for malaria parasites.</title>
        <authorList>
            <person name="Zhou D."/>
            <person name="Zhang D."/>
            <person name="Ding G."/>
            <person name="Shi L."/>
            <person name="Hou Q."/>
            <person name="Ye Y."/>
            <person name="Xu Y."/>
            <person name="Zhou H."/>
            <person name="Xiong C."/>
            <person name="Li S."/>
            <person name="Yu J."/>
            <person name="Hong S."/>
            <person name="Yu X."/>
            <person name="Zou P."/>
            <person name="Chen C."/>
            <person name="Chang X."/>
            <person name="Wang W."/>
            <person name="Lv Y."/>
            <person name="Sun Y."/>
            <person name="Ma L."/>
            <person name="Shen B."/>
            <person name="Zhu C."/>
        </authorList>
    </citation>
    <scope>NUCLEOTIDE SEQUENCE [LARGE SCALE GENOMIC DNA]</scope>
</reference>
<dbReference type="VEuPathDB" id="VectorBase:ASIC013231"/>
<evidence type="ECO:0000313" key="2">
    <source>
        <dbReference type="EnsemblMetazoa" id="ASIC013231-PA"/>
    </source>
</evidence>
<protein>
    <submittedName>
        <fullName evidence="1 2">Uncharacterized protein</fullName>
    </submittedName>
</protein>
<organism evidence="1">
    <name type="scientific">Anopheles sinensis</name>
    <name type="common">Mosquito</name>
    <dbReference type="NCBI Taxonomy" id="74873"/>
    <lineage>
        <taxon>Eukaryota</taxon>
        <taxon>Metazoa</taxon>
        <taxon>Ecdysozoa</taxon>
        <taxon>Arthropoda</taxon>
        <taxon>Hexapoda</taxon>
        <taxon>Insecta</taxon>
        <taxon>Pterygota</taxon>
        <taxon>Neoptera</taxon>
        <taxon>Endopterygota</taxon>
        <taxon>Diptera</taxon>
        <taxon>Nematocera</taxon>
        <taxon>Culicoidea</taxon>
        <taxon>Culicidae</taxon>
        <taxon>Anophelinae</taxon>
        <taxon>Anopheles</taxon>
    </lineage>
</organism>
<dbReference type="AlphaFoldDB" id="A0A084W4Z4"/>
<dbReference type="EMBL" id="KE525302">
    <property type="protein sequence ID" value="KFB45288.1"/>
    <property type="molecule type" value="Genomic_DNA"/>
</dbReference>
<evidence type="ECO:0000313" key="3">
    <source>
        <dbReference type="Proteomes" id="UP000030765"/>
    </source>
</evidence>
<dbReference type="Proteomes" id="UP000030765">
    <property type="component" value="Unassembled WGS sequence"/>
</dbReference>
<dbReference type="EnsemblMetazoa" id="ASIC013231-RA">
    <property type="protein sequence ID" value="ASIC013231-PA"/>
    <property type="gene ID" value="ASIC013231"/>
</dbReference>
<sequence length="51" mass="5604">MVSNSKRNGSRVSSDTIGLQTVEVFRFGWEIPGRKTPRTRELAVAQTLAGV</sequence>
<accession>A0A084W4Z4</accession>
<evidence type="ECO:0000313" key="1">
    <source>
        <dbReference type="EMBL" id="KFB45288.1"/>
    </source>
</evidence>